<organism evidence="2 3">
    <name type="scientific">Curtobacterium citreum</name>
    <dbReference type="NCBI Taxonomy" id="2036"/>
    <lineage>
        <taxon>Bacteria</taxon>
        <taxon>Bacillati</taxon>
        <taxon>Actinomycetota</taxon>
        <taxon>Actinomycetes</taxon>
        <taxon>Micrococcales</taxon>
        <taxon>Microbacteriaceae</taxon>
        <taxon>Curtobacterium</taxon>
    </lineage>
</organism>
<evidence type="ECO:0000313" key="2">
    <source>
        <dbReference type="EMBL" id="MEK0170315.1"/>
    </source>
</evidence>
<name>A0ABU8YA07_9MICO</name>
<dbReference type="EMBL" id="JBBLYY010000016">
    <property type="protein sequence ID" value="MEK0170315.1"/>
    <property type="molecule type" value="Genomic_DNA"/>
</dbReference>
<proteinExistence type="predicted"/>
<dbReference type="RefSeq" id="WP_340196963.1">
    <property type="nucleotide sequence ID" value="NZ_JBBKAP010000051.1"/>
</dbReference>
<protein>
    <submittedName>
        <fullName evidence="2">Uncharacterized protein</fullName>
    </submittedName>
</protein>
<sequence>MSSSQLNVPPAPTGASLHESTSWTALDGERWEAHAGPFHIGTVEFTARYEVRLRSGEVIGEHTSLESAKAQLESWTRWNLGGRPWSPVLAD</sequence>
<dbReference type="Proteomes" id="UP001370299">
    <property type="component" value="Unassembled WGS sequence"/>
</dbReference>
<evidence type="ECO:0000313" key="3">
    <source>
        <dbReference type="Proteomes" id="UP001370299"/>
    </source>
</evidence>
<evidence type="ECO:0000256" key="1">
    <source>
        <dbReference type="SAM" id="MobiDB-lite"/>
    </source>
</evidence>
<comment type="caution">
    <text evidence="2">The sequence shown here is derived from an EMBL/GenBank/DDBJ whole genome shotgun (WGS) entry which is preliminary data.</text>
</comment>
<keyword evidence="3" id="KW-1185">Reference proteome</keyword>
<gene>
    <name evidence="2" type="ORF">WMN62_02420</name>
</gene>
<feature type="region of interest" description="Disordered" evidence="1">
    <location>
        <begin position="1"/>
        <end position="20"/>
    </location>
</feature>
<accession>A0ABU8YA07</accession>
<reference evidence="2 3" key="1">
    <citation type="submission" date="2024-03" db="EMBL/GenBank/DDBJ databases">
        <title>Whole genomes of four grape xylem sap localized bacterial endophytes.</title>
        <authorList>
            <person name="Kumar G."/>
            <person name="Savka M.A."/>
        </authorList>
    </citation>
    <scope>NUCLEOTIDE SEQUENCE [LARGE SCALE GENOMIC DNA]</scope>
    <source>
        <strain evidence="2 3">RIT_GXS8</strain>
    </source>
</reference>